<dbReference type="SMART" id="SM00535">
    <property type="entry name" value="RIBOc"/>
    <property type="match status" value="1"/>
</dbReference>
<dbReference type="InterPro" id="IPR014720">
    <property type="entry name" value="dsRBD_dom"/>
</dbReference>
<evidence type="ECO:0000256" key="4">
    <source>
        <dbReference type="ARBA" id="ARBA00023128"/>
    </source>
</evidence>
<keyword evidence="12" id="KW-1185">Reference proteome</keyword>
<dbReference type="GO" id="GO:0004525">
    <property type="term" value="F:ribonuclease III activity"/>
    <property type="evidence" value="ECO:0007669"/>
    <property type="project" value="InterPro"/>
</dbReference>
<evidence type="ECO:0000313" key="12">
    <source>
        <dbReference type="Proteomes" id="UP000245383"/>
    </source>
</evidence>
<dbReference type="InterPro" id="IPR036389">
    <property type="entry name" value="RNase_III_sf"/>
</dbReference>
<keyword evidence="5" id="KW-0687">Ribonucleoprotein</keyword>
<dbReference type="PROSITE" id="PS50137">
    <property type="entry name" value="DS_RBD"/>
    <property type="match status" value="1"/>
</dbReference>
<evidence type="ECO:0000256" key="3">
    <source>
        <dbReference type="ARBA" id="ARBA00022980"/>
    </source>
</evidence>
<evidence type="ECO:0000313" key="11">
    <source>
        <dbReference type="EMBL" id="PVU86992.1"/>
    </source>
</evidence>
<dbReference type="PANTHER" id="PTHR28160:SF1">
    <property type="entry name" value="LARGE RIBOSOMAL SUBUNIT PROTEIN ML57"/>
    <property type="match status" value="1"/>
</dbReference>
<name>A0A2T9Y3R5_9FUNG</name>
<dbReference type="SUPFAM" id="SSF54768">
    <property type="entry name" value="dsRNA-binding domain-like"/>
    <property type="match status" value="1"/>
</dbReference>
<feature type="domain" description="RNase III" evidence="10">
    <location>
        <begin position="35"/>
        <end position="163"/>
    </location>
</feature>
<sequence length="285" mass="32567">MFRTNTLIKTYSPSLNRVLSKKYSLSTLNLSEQDISAFENRINIKFNQKQIISQALTHPSYNHSHFEANERLEWLGKRIINLYTAEFLITKFPKLLPEELQDLQQIYYGEKNLAKFSFTWGMNQLIRWTPITSDFNHKAPVGQSKVFGKAVQALVGAIYNDQGAAVARAFVEKNLLSSDIDETKVKHLDQPKRRLLALAKLNNFSEIKYSVAYETNKFTPVTMYTVFLFIGSKKIGEGSGNSISNAQSKAAKHALISHFKNYSRDFDFTATIEDSEDQITFMPLN</sequence>
<comment type="caution">
    <text evidence="11">The sequence shown here is derived from an EMBL/GenBank/DDBJ whole genome shotgun (WGS) entry which is preliminary data.</text>
</comment>
<dbReference type="GO" id="GO:0006396">
    <property type="term" value="P:RNA processing"/>
    <property type="evidence" value="ECO:0007669"/>
    <property type="project" value="InterPro"/>
</dbReference>
<dbReference type="CDD" id="cd00593">
    <property type="entry name" value="RIBOc"/>
    <property type="match status" value="1"/>
</dbReference>
<evidence type="ECO:0000256" key="1">
    <source>
        <dbReference type="ARBA" id="ARBA00004173"/>
    </source>
</evidence>
<evidence type="ECO:0000256" key="2">
    <source>
        <dbReference type="ARBA" id="ARBA00022884"/>
    </source>
</evidence>
<dbReference type="GO" id="GO:0003723">
    <property type="term" value="F:RNA binding"/>
    <property type="evidence" value="ECO:0007669"/>
    <property type="project" value="UniProtKB-UniRule"/>
</dbReference>
<evidence type="ECO:0000256" key="8">
    <source>
        <dbReference type="PROSITE-ProRule" id="PRU00266"/>
    </source>
</evidence>
<dbReference type="Pfam" id="PF14622">
    <property type="entry name" value="Ribonucleas_3_3"/>
    <property type="match status" value="1"/>
</dbReference>
<dbReference type="GO" id="GO:0003735">
    <property type="term" value="F:structural constituent of ribosome"/>
    <property type="evidence" value="ECO:0007669"/>
    <property type="project" value="InterPro"/>
</dbReference>
<dbReference type="InterPro" id="IPR044444">
    <property type="entry name" value="Ribosomal_mL44_DSRM_metazoa"/>
</dbReference>
<comment type="subcellular location">
    <subcellularLocation>
        <location evidence="1">Mitochondrion</location>
    </subcellularLocation>
</comment>
<evidence type="ECO:0000256" key="5">
    <source>
        <dbReference type="ARBA" id="ARBA00023274"/>
    </source>
</evidence>
<dbReference type="SUPFAM" id="SSF69065">
    <property type="entry name" value="RNase III domain-like"/>
    <property type="match status" value="1"/>
</dbReference>
<dbReference type="Proteomes" id="UP000245383">
    <property type="component" value="Unassembled WGS sequence"/>
</dbReference>
<protein>
    <recommendedName>
        <fullName evidence="7">Large ribosomal subunit protein mL44</fullName>
    </recommendedName>
</protein>
<dbReference type="OrthoDB" id="67027at2759"/>
<dbReference type="InterPro" id="IPR000999">
    <property type="entry name" value="RNase_III_dom"/>
</dbReference>
<dbReference type="InterPro" id="IPR040030">
    <property type="entry name" value="Ribosomal_mL57"/>
</dbReference>
<dbReference type="GO" id="GO:0005762">
    <property type="term" value="C:mitochondrial large ribosomal subunit"/>
    <property type="evidence" value="ECO:0007669"/>
    <property type="project" value="InterPro"/>
</dbReference>
<evidence type="ECO:0000259" key="10">
    <source>
        <dbReference type="PROSITE" id="PS50142"/>
    </source>
</evidence>
<dbReference type="EMBL" id="MBFR01000575">
    <property type="protein sequence ID" value="PVU86992.1"/>
    <property type="molecule type" value="Genomic_DNA"/>
</dbReference>
<keyword evidence="2 8" id="KW-0694">RNA-binding</keyword>
<accession>A0A2T9Y3R5</accession>
<dbReference type="PROSITE" id="PS50142">
    <property type="entry name" value="RNASE_3_2"/>
    <property type="match status" value="1"/>
</dbReference>
<evidence type="ECO:0000256" key="7">
    <source>
        <dbReference type="ARBA" id="ARBA00035187"/>
    </source>
</evidence>
<organism evidence="11 12">
    <name type="scientific">Smittium simulii</name>
    <dbReference type="NCBI Taxonomy" id="133385"/>
    <lineage>
        <taxon>Eukaryota</taxon>
        <taxon>Fungi</taxon>
        <taxon>Fungi incertae sedis</taxon>
        <taxon>Zoopagomycota</taxon>
        <taxon>Kickxellomycotina</taxon>
        <taxon>Harpellomycetes</taxon>
        <taxon>Harpellales</taxon>
        <taxon>Legeriomycetaceae</taxon>
        <taxon>Smittium</taxon>
    </lineage>
</organism>
<dbReference type="PANTHER" id="PTHR28160">
    <property type="entry name" value="54S RIBOSOMAL PROTEIN L15, MITOCHONDRIAL"/>
    <property type="match status" value="1"/>
</dbReference>
<dbReference type="STRING" id="133385.A0A2T9Y3R5"/>
<gene>
    <name evidence="11" type="ORF">BB561_006491</name>
</gene>
<proteinExistence type="inferred from homology"/>
<dbReference type="AlphaFoldDB" id="A0A2T9Y3R5"/>
<keyword evidence="3" id="KW-0689">Ribosomal protein</keyword>
<dbReference type="GO" id="GO:0032543">
    <property type="term" value="P:mitochondrial translation"/>
    <property type="evidence" value="ECO:0007669"/>
    <property type="project" value="InterPro"/>
</dbReference>
<comment type="similarity">
    <text evidence="6">Belongs to the ribonuclease III family. Mitochondrion-specific ribosomal protein mL44 subfamily.</text>
</comment>
<dbReference type="Pfam" id="PF22892">
    <property type="entry name" value="DSRM_MRPL44"/>
    <property type="match status" value="1"/>
</dbReference>
<evidence type="ECO:0000259" key="9">
    <source>
        <dbReference type="PROSITE" id="PS50137"/>
    </source>
</evidence>
<reference evidence="11 12" key="1">
    <citation type="journal article" date="2018" name="MBio">
        <title>Comparative Genomics Reveals the Core Gene Toolbox for the Fungus-Insect Symbiosis.</title>
        <authorList>
            <person name="Wang Y."/>
            <person name="Stata M."/>
            <person name="Wang W."/>
            <person name="Stajich J.E."/>
            <person name="White M.M."/>
            <person name="Moncalvo J.M."/>
        </authorList>
    </citation>
    <scope>NUCLEOTIDE SEQUENCE [LARGE SCALE GENOMIC DNA]</scope>
    <source>
        <strain evidence="11 12">SWE-8-4</strain>
    </source>
</reference>
<evidence type="ECO:0000256" key="6">
    <source>
        <dbReference type="ARBA" id="ARBA00024034"/>
    </source>
</evidence>
<dbReference type="Gene3D" id="3.30.160.20">
    <property type="match status" value="1"/>
</dbReference>
<dbReference type="Gene3D" id="1.10.1520.10">
    <property type="entry name" value="Ribonuclease III domain"/>
    <property type="match status" value="1"/>
</dbReference>
<keyword evidence="4" id="KW-0496">Mitochondrion</keyword>
<feature type="domain" description="DRBM" evidence="9">
    <location>
        <begin position="190"/>
        <end position="255"/>
    </location>
</feature>